<feature type="compositionally biased region" description="Basic residues" evidence="1">
    <location>
        <begin position="209"/>
        <end position="218"/>
    </location>
</feature>
<evidence type="ECO:0000313" key="3">
    <source>
        <dbReference type="Proteomes" id="UP000593565"/>
    </source>
</evidence>
<dbReference type="EMBL" id="JAAGNN010000017">
    <property type="protein sequence ID" value="KAF4078432.1"/>
    <property type="molecule type" value="Genomic_DNA"/>
</dbReference>
<proteinExistence type="predicted"/>
<comment type="caution">
    <text evidence="2">The sequence shown here is derived from an EMBL/GenBank/DDBJ whole genome shotgun (WGS) entry which is preliminary data.</text>
</comment>
<evidence type="ECO:0000313" key="2">
    <source>
        <dbReference type="EMBL" id="KAF4078432.1"/>
    </source>
</evidence>
<keyword evidence="3" id="KW-1185">Reference proteome</keyword>
<sequence>MVKLDDYALYLNSQDMSKSNPTGEQPSWPVECEVERNLASTPYTVPHGKRSSTVFHPPPGMESASVAEAQQNVLLEVLGYCRINFLLSLYIMGFLHAAVQRLKQKIDNLQSKHRNPEISEEPTMAVGDSQLSWSLVQRLGPSPQTEHLRNPAGGRDLANVLPHHIGGKRNKRRRLRAQRASEPKQEAARDAKEEDPRDNDTQKNDGAKRPRKQRKRPAAARSEPKEAPSLEEKKNTNAQSSG</sequence>
<organism evidence="2 3">
    <name type="scientific">Ameiurus melas</name>
    <name type="common">Black bullhead</name>
    <name type="synonym">Silurus melas</name>
    <dbReference type="NCBI Taxonomy" id="219545"/>
    <lineage>
        <taxon>Eukaryota</taxon>
        <taxon>Metazoa</taxon>
        <taxon>Chordata</taxon>
        <taxon>Craniata</taxon>
        <taxon>Vertebrata</taxon>
        <taxon>Euteleostomi</taxon>
        <taxon>Actinopterygii</taxon>
        <taxon>Neopterygii</taxon>
        <taxon>Teleostei</taxon>
        <taxon>Ostariophysi</taxon>
        <taxon>Siluriformes</taxon>
        <taxon>Ictaluridae</taxon>
        <taxon>Ameiurus</taxon>
    </lineage>
</organism>
<dbReference type="Proteomes" id="UP000593565">
    <property type="component" value="Unassembled WGS sequence"/>
</dbReference>
<feature type="compositionally biased region" description="Basic and acidic residues" evidence="1">
    <location>
        <begin position="179"/>
        <end position="208"/>
    </location>
</feature>
<feature type="region of interest" description="Disordered" evidence="1">
    <location>
        <begin position="141"/>
        <end position="242"/>
    </location>
</feature>
<evidence type="ECO:0000256" key="1">
    <source>
        <dbReference type="SAM" id="MobiDB-lite"/>
    </source>
</evidence>
<feature type="compositionally biased region" description="Basic residues" evidence="1">
    <location>
        <begin position="165"/>
        <end position="177"/>
    </location>
</feature>
<accession>A0A7J6A6F6</accession>
<protein>
    <submittedName>
        <fullName evidence="2">Uncharacterized protein</fullName>
    </submittedName>
</protein>
<dbReference type="AlphaFoldDB" id="A0A7J6A6F6"/>
<reference evidence="2 3" key="1">
    <citation type="submission" date="2020-02" db="EMBL/GenBank/DDBJ databases">
        <title>A chromosome-scale genome assembly of the black bullhead catfish (Ameiurus melas).</title>
        <authorList>
            <person name="Wen M."/>
            <person name="Zham M."/>
            <person name="Cabau C."/>
            <person name="Klopp C."/>
            <person name="Donnadieu C."/>
            <person name="Roques C."/>
            <person name="Bouchez O."/>
            <person name="Lampietro C."/>
            <person name="Jouanno E."/>
            <person name="Herpin A."/>
            <person name="Louis A."/>
            <person name="Berthelot C."/>
            <person name="Parey E."/>
            <person name="Roest-Crollius H."/>
            <person name="Braasch I."/>
            <person name="Postlethwait J."/>
            <person name="Robinson-Rechavi M."/>
            <person name="Echchiki A."/>
            <person name="Begum T."/>
            <person name="Montfort J."/>
            <person name="Schartl M."/>
            <person name="Bobe J."/>
            <person name="Guiguen Y."/>
        </authorList>
    </citation>
    <scope>NUCLEOTIDE SEQUENCE [LARGE SCALE GENOMIC DNA]</scope>
    <source>
        <strain evidence="2">M_S1</strain>
        <tissue evidence="2">Blood</tissue>
    </source>
</reference>
<gene>
    <name evidence="2" type="ORF">AMELA_G00199050</name>
</gene>
<name>A0A7J6A6F6_AMEME</name>
<feature type="compositionally biased region" description="Basic and acidic residues" evidence="1">
    <location>
        <begin position="222"/>
        <end position="235"/>
    </location>
</feature>